<evidence type="ECO:0000313" key="3">
    <source>
        <dbReference type="EMBL" id="AJA45503.1"/>
    </source>
</evidence>
<reference evidence="3 4" key="1">
    <citation type="journal article" date="2014" name="Appl. Environ. Microbiol.">
        <title>Gut symbionts from distinct hosts exhibit genotoxic activity via divergent colibactin biosynthetic pathways.</title>
        <authorList>
            <person name="Engel P."/>
            <person name="Vizcaino M.I."/>
            <person name="Crawford J.M."/>
        </authorList>
    </citation>
    <scope>NUCLEOTIDE SEQUENCE [LARGE SCALE GENOMIC DNA]</scope>
    <source>
        <strain evidence="3 4">PEB0191</strain>
    </source>
</reference>
<dbReference type="InterPro" id="IPR007813">
    <property type="entry name" value="PilN"/>
</dbReference>
<keyword evidence="2" id="KW-0812">Transmembrane</keyword>
<gene>
    <name evidence="3" type="ORF">FPB0191_01687</name>
</gene>
<organism evidence="3 4">
    <name type="scientific">Frischella perrara</name>
    <dbReference type="NCBI Taxonomy" id="1267021"/>
    <lineage>
        <taxon>Bacteria</taxon>
        <taxon>Pseudomonadati</taxon>
        <taxon>Pseudomonadota</taxon>
        <taxon>Gammaproteobacteria</taxon>
        <taxon>Orbales</taxon>
        <taxon>Orbaceae</taxon>
        <taxon>Frischella</taxon>
    </lineage>
</organism>
<evidence type="ECO:0000313" key="4">
    <source>
        <dbReference type="Proteomes" id="UP000030901"/>
    </source>
</evidence>
<dbReference type="KEGG" id="fpp:FPB0191_01687"/>
<dbReference type="RefSeq" id="WP_039105292.1">
    <property type="nucleotide sequence ID" value="NZ_CP009056.1"/>
</dbReference>
<dbReference type="Pfam" id="PF05137">
    <property type="entry name" value="PilN"/>
    <property type="match status" value="1"/>
</dbReference>
<dbReference type="InterPro" id="IPR052534">
    <property type="entry name" value="Extracell_DNA_Util/SecSys_Comp"/>
</dbReference>
<dbReference type="STRING" id="1267021.FPB0191_01687"/>
<dbReference type="PANTHER" id="PTHR40278:SF1">
    <property type="entry name" value="DNA UTILIZATION PROTEIN HOFN"/>
    <property type="match status" value="1"/>
</dbReference>
<dbReference type="HOGENOM" id="CLU_810749_0_0_6"/>
<evidence type="ECO:0000256" key="2">
    <source>
        <dbReference type="SAM" id="Phobius"/>
    </source>
</evidence>
<keyword evidence="2" id="KW-1133">Transmembrane helix</keyword>
<dbReference type="EMBL" id="CP009056">
    <property type="protein sequence ID" value="AJA45503.1"/>
    <property type="molecule type" value="Genomic_DNA"/>
</dbReference>
<proteinExistence type="predicted"/>
<dbReference type="PANTHER" id="PTHR40278">
    <property type="entry name" value="DNA UTILIZATION PROTEIN HOFN"/>
    <property type="match status" value="1"/>
</dbReference>
<protein>
    <submittedName>
        <fullName evidence="3">Tfp pilus assembly protein PilN</fullName>
    </submittedName>
</protein>
<dbReference type="AlphaFoldDB" id="A0A0A7S236"/>
<dbReference type="Proteomes" id="UP000030901">
    <property type="component" value="Chromosome"/>
</dbReference>
<feature type="transmembrane region" description="Helical" evidence="2">
    <location>
        <begin position="182"/>
        <end position="205"/>
    </location>
</feature>
<accession>A0A0A7S236</accession>
<feature type="coiled-coil region" evidence="1">
    <location>
        <begin position="215"/>
        <end position="252"/>
    </location>
</feature>
<name>A0A0A7S236_FRIPE</name>
<sequence length="342" mass="39951">MLQCYIGKNKLRKISILTKQNFKLDDNLVDDLAFFLRKTITSVKSKITCRIILLDNLLNKAYLPIPNISLMPYEIDNYVKHHLVSLFASEDTLAYDFLVEDNPPTNETTKQLAVYAYQIKELQPMTNLLTWQIDFIGLPEILINQVNEQQIDINGIAEMTAITGINLLPWRDKQRRNKRRNLIIFISGMVIILIIVTTIIITFSMQKLNQQIIANENLENYHSQVKSKLMQLNELTHKNNQLKTLQDQQQEVKQIYQTIIRILESLSINVSNKIWLNNLQYQNDEMNINGSSFLYDDILLFVDHMNQLESILSCKIISIKKQDEQLQFNLVVQLKHTDRLDD</sequence>
<keyword evidence="2" id="KW-0472">Membrane</keyword>
<evidence type="ECO:0000256" key="1">
    <source>
        <dbReference type="SAM" id="Coils"/>
    </source>
</evidence>
<keyword evidence="1" id="KW-0175">Coiled coil</keyword>
<dbReference type="OrthoDB" id="5296173at2"/>
<keyword evidence="4" id="KW-1185">Reference proteome</keyword>